<keyword evidence="1" id="KW-0805">Transcription regulation</keyword>
<dbReference type="InterPro" id="IPR009057">
    <property type="entry name" value="Homeodomain-like_sf"/>
</dbReference>
<feature type="domain" description="HTH araC/xylS-type" evidence="4">
    <location>
        <begin position="242"/>
        <end position="339"/>
    </location>
</feature>
<dbReference type="InterPro" id="IPR018060">
    <property type="entry name" value="HTH_AraC"/>
</dbReference>
<reference evidence="5" key="1">
    <citation type="submission" date="2021-12" db="EMBL/GenBank/DDBJ databases">
        <title>Discovery of the Pendulisporaceae a myxobacterial family with distinct sporulation behavior and unique specialized metabolism.</title>
        <authorList>
            <person name="Garcia R."/>
            <person name="Popoff A."/>
            <person name="Bader C.D."/>
            <person name="Loehr J."/>
            <person name="Walesch S."/>
            <person name="Walt C."/>
            <person name="Boldt J."/>
            <person name="Bunk B."/>
            <person name="Haeckl F.J.F.P.J."/>
            <person name="Gunesch A.P."/>
            <person name="Birkelbach J."/>
            <person name="Nuebel U."/>
            <person name="Pietschmann T."/>
            <person name="Bach T."/>
            <person name="Mueller R."/>
        </authorList>
    </citation>
    <scope>NUCLEOTIDE SEQUENCE</scope>
    <source>
        <strain evidence="5">MSr11367</strain>
    </source>
</reference>
<gene>
    <name evidence="5" type="ORF">LVJ94_34150</name>
</gene>
<evidence type="ECO:0000313" key="5">
    <source>
        <dbReference type="EMBL" id="WXB01947.1"/>
    </source>
</evidence>
<keyword evidence="2" id="KW-0238">DNA-binding</keyword>
<accession>A0ABZ2L037</accession>
<evidence type="ECO:0000259" key="4">
    <source>
        <dbReference type="PROSITE" id="PS01124"/>
    </source>
</evidence>
<dbReference type="PANTHER" id="PTHR47894">
    <property type="entry name" value="HTH-TYPE TRANSCRIPTIONAL REGULATOR GADX"/>
    <property type="match status" value="1"/>
</dbReference>
<dbReference type="PANTHER" id="PTHR47894:SF1">
    <property type="entry name" value="HTH-TYPE TRANSCRIPTIONAL REGULATOR VQSM"/>
    <property type="match status" value="1"/>
</dbReference>
<evidence type="ECO:0000256" key="1">
    <source>
        <dbReference type="ARBA" id="ARBA00023015"/>
    </source>
</evidence>
<protein>
    <submittedName>
        <fullName evidence="5">AraC family transcriptional regulator</fullName>
    </submittedName>
</protein>
<dbReference type="RefSeq" id="WP_394831568.1">
    <property type="nucleotide sequence ID" value="NZ_CP089929.1"/>
</dbReference>
<dbReference type="Pfam" id="PF12625">
    <property type="entry name" value="Arabinose_bd"/>
    <property type="match status" value="1"/>
</dbReference>
<dbReference type="EMBL" id="CP089983">
    <property type="protein sequence ID" value="WXB01947.1"/>
    <property type="molecule type" value="Genomic_DNA"/>
</dbReference>
<proteinExistence type="predicted"/>
<dbReference type="PROSITE" id="PS01124">
    <property type="entry name" value="HTH_ARAC_FAMILY_2"/>
    <property type="match status" value="1"/>
</dbReference>
<evidence type="ECO:0000256" key="2">
    <source>
        <dbReference type="ARBA" id="ARBA00023125"/>
    </source>
</evidence>
<dbReference type="SUPFAM" id="SSF46689">
    <property type="entry name" value="Homeodomain-like"/>
    <property type="match status" value="1"/>
</dbReference>
<name>A0ABZ2L037_9BACT</name>
<evidence type="ECO:0000313" key="6">
    <source>
        <dbReference type="Proteomes" id="UP001374803"/>
    </source>
</evidence>
<keyword evidence="3" id="KW-0804">Transcription</keyword>
<evidence type="ECO:0000256" key="3">
    <source>
        <dbReference type="ARBA" id="ARBA00023163"/>
    </source>
</evidence>
<dbReference type="SMART" id="SM00342">
    <property type="entry name" value="HTH_ARAC"/>
    <property type="match status" value="1"/>
</dbReference>
<dbReference type="Proteomes" id="UP001374803">
    <property type="component" value="Chromosome"/>
</dbReference>
<dbReference type="InterPro" id="IPR032687">
    <property type="entry name" value="AraC-type_N"/>
</dbReference>
<dbReference type="Gene3D" id="1.10.10.60">
    <property type="entry name" value="Homeodomain-like"/>
    <property type="match status" value="1"/>
</dbReference>
<dbReference type="Pfam" id="PF12833">
    <property type="entry name" value="HTH_18"/>
    <property type="match status" value="1"/>
</dbReference>
<sequence>MVPSPELARFSMPVAYLRQVAAQVEALGLDVGVWLMRSGLTAAALDDLELEDLPFDLFRRLIVDAIALSEEPALGLLVGQRLQVQTHGVLGYAAQSSGSLRQALGLFESFTRTRISLVDIEADGRRDETRVRLVERRDLGDVRRPVLEAVNMAAKNILDAISMGTAAIHLVSFPFEAPSYASFAERLFGCRTRYGGAWAGFTIPNRVLDVPLRAADPLAFREAVRTCERELERLATTETFAGRVRRVLLEHQNGFPSLEVTARILHVTPRTMHRRLLDEGTSFREILEDLRHQLAKEHMKAGRFTLQEIAYRLGYTDFANFRRAFKRWEGVAPTVYCTSLRTRKRG</sequence>
<keyword evidence="6" id="KW-1185">Reference proteome</keyword>
<organism evidence="5 6">
    <name type="scientific">Pendulispora rubella</name>
    <dbReference type="NCBI Taxonomy" id="2741070"/>
    <lineage>
        <taxon>Bacteria</taxon>
        <taxon>Pseudomonadati</taxon>
        <taxon>Myxococcota</taxon>
        <taxon>Myxococcia</taxon>
        <taxon>Myxococcales</taxon>
        <taxon>Sorangiineae</taxon>
        <taxon>Pendulisporaceae</taxon>
        <taxon>Pendulispora</taxon>
    </lineage>
</organism>